<evidence type="ECO:0000313" key="5">
    <source>
        <dbReference type="Proteomes" id="UP001152885"/>
    </source>
</evidence>
<keyword evidence="1" id="KW-0694">RNA-binding</keyword>
<protein>
    <recommendedName>
        <fullName evidence="3">RRM domain-containing protein</fullName>
    </recommendedName>
</protein>
<dbReference type="Pfam" id="PF14327">
    <property type="entry name" value="CSTF2_hinge"/>
    <property type="match status" value="1"/>
</dbReference>
<dbReference type="EMBL" id="CANTUO010000001">
    <property type="protein sequence ID" value="CAI5756184.1"/>
    <property type="molecule type" value="Genomic_DNA"/>
</dbReference>
<reference evidence="4" key="1">
    <citation type="submission" date="2022-12" db="EMBL/GenBank/DDBJ databases">
        <authorList>
            <person name="Brejova B."/>
        </authorList>
    </citation>
    <scope>NUCLEOTIDE SEQUENCE</scope>
</reference>
<feature type="compositionally biased region" description="Low complexity" evidence="2">
    <location>
        <begin position="143"/>
        <end position="166"/>
    </location>
</feature>
<dbReference type="SMART" id="SM00360">
    <property type="entry name" value="RRM"/>
    <property type="match status" value="1"/>
</dbReference>
<dbReference type="Gene3D" id="3.30.70.330">
    <property type="match status" value="1"/>
</dbReference>
<feature type="region of interest" description="Disordered" evidence="2">
    <location>
        <begin position="125"/>
        <end position="172"/>
    </location>
</feature>
<feature type="domain" description="RRM" evidence="3">
    <location>
        <begin position="6"/>
        <end position="88"/>
    </location>
</feature>
<feature type="region of interest" description="Disordered" evidence="2">
    <location>
        <begin position="303"/>
        <end position="325"/>
    </location>
</feature>
<gene>
    <name evidence="4" type="ORF">CANVERA_P0701</name>
</gene>
<dbReference type="OrthoDB" id="272703at2759"/>
<evidence type="ECO:0000259" key="3">
    <source>
        <dbReference type="PROSITE" id="PS50102"/>
    </source>
</evidence>
<dbReference type="InterPro" id="IPR038192">
    <property type="entry name" value="CSTF_C_sf"/>
</dbReference>
<dbReference type="Gene3D" id="1.10.20.70">
    <property type="entry name" value="Transcription termination and cleavage factor, C-terminal domain"/>
    <property type="match status" value="1"/>
</dbReference>
<dbReference type="CDD" id="cd00590">
    <property type="entry name" value="RRM_SF"/>
    <property type="match status" value="1"/>
</dbReference>
<evidence type="ECO:0000256" key="1">
    <source>
        <dbReference type="PROSITE-ProRule" id="PRU00176"/>
    </source>
</evidence>
<dbReference type="Proteomes" id="UP001152885">
    <property type="component" value="Unassembled WGS sequence"/>
</dbReference>
<dbReference type="InterPro" id="IPR025742">
    <property type="entry name" value="CSTF2_hinge"/>
</dbReference>
<name>A0A9W4XJN4_9ASCO</name>
<dbReference type="InterPro" id="IPR012677">
    <property type="entry name" value="Nucleotide-bd_a/b_plait_sf"/>
</dbReference>
<dbReference type="InterPro" id="IPR035979">
    <property type="entry name" value="RBD_domain_sf"/>
</dbReference>
<dbReference type="GO" id="GO:0005847">
    <property type="term" value="C:mRNA cleavage and polyadenylation specificity factor complex"/>
    <property type="evidence" value="ECO:0007669"/>
    <property type="project" value="TreeGrafter"/>
</dbReference>
<dbReference type="PANTHER" id="PTHR45735">
    <property type="entry name" value="CLEAVAGE STIMULATION FACTOR SUBUNIT 2"/>
    <property type="match status" value="1"/>
</dbReference>
<dbReference type="AlphaFoldDB" id="A0A9W4XJN4"/>
<comment type="caution">
    <text evidence="4">The sequence shown here is derived from an EMBL/GenBank/DDBJ whole genome shotgun (WGS) entry which is preliminary data.</text>
</comment>
<keyword evidence="5" id="KW-1185">Reference proteome</keyword>
<evidence type="ECO:0000313" key="4">
    <source>
        <dbReference type="EMBL" id="CAI5756184.1"/>
    </source>
</evidence>
<dbReference type="SUPFAM" id="SSF54928">
    <property type="entry name" value="RNA-binding domain, RBD"/>
    <property type="match status" value="1"/>
</dbReference>
<evidence type="ECO:0000256" key="2">
    <source>
        <dbReference type="SAM" id="MobiDB-lite"/>
    </source>
</evidence>
<dbReference type="Pfam" id="PF00076">
    <property type="entry name" value="RRM_1"/>
    <property type="match status" value="1"/>
</dbReference>
<accession>A0A9W4XJN4</accession>
<proteinExistence type="predicted"/>
<feature type="compositionally biased region" description="Pro residues" evidence="2">
    <location>
        <begin position="309"/>
        <end position="318"/>
    </location>
</feature>
<dbReference type="PANTHER" id="PTHR45735:SF2">
    <property type="entry name" value="CLEAVAGE STIMULATION FACTOR SUBUNIT 2"/>
    <property type="match status" value="1"/>
</dbReference>
<dbReference type="PROSITE" id="PS50102">
    <property type="entry name" value="RRM"/>
    <property type="match status" value="1"/>
</dbReference>
<organism evidence="4 5">
    <name type="scientific">Candida verbasci</name>
    <dbReference type="NCBI Taxonomy" id="1227364"/>
    <lineage>
        <taxon>Eukaryota</taxon>
        <taxon>Fungi</taxon>
        <taxon>Dikarya</taxon>
        <taxon>Ascomycota</taxon>
        <taxon>Saccharomycotina</taxon>
        <taxon>Pichiomycetes</taxon>
        <taxon>Debaryomycetaceae</taxon>
        <taxon>Candida/Lodderomyces clade</taxon>
        <taxon>Candida</taxon>
    </lineage>
</organism>
<dbReference type="InterPro" id="IPR000504">
    <property type="entry name" value="RRM_dom"/>
</dbReference>
<dbReference type="GO" id="GO:0003729">
    <property type="term" value="F:mRNA binding"/>
    <property type="evidence" value="ECO:0007669"/>
    <property type="project" value="TreeGrafter"/>
</dbReference>
<sequence length="383" mass="43491">MPPPSNILYIGHVPFDWDEETVKSVVAGSGPIIDVRLGFDFAGKNKGFCFVEYQTPQQAQKAQSLLSQILLRSDTGPMRKLRVESSKEGFKSNNIPPESRRVLQLRRTKLPDNVRLPQEMLNVLPKDSTTMNVNNRVIPPPQQQQQQQQQQNSYIPTSTSSPSSTTQMSPNLTHASKTLPFVSPLPFSTSDKIDIILSKVNPTMLIEVIANMKNALQNEPNKVYDYFTNPNLAPSAAQALLLMGFIDNDVLAETNKSSNSTPQPAFNTTHQQFRQSTPQYQQPQQFQQFQQYQQFPQQQYQNYQQYHQPSPPPPPPPQQQQQQQQFPSMVFQLPPQVQMKLQSLGPQAANTTAQLLLLSEEQIMKLPFDQQQSVRNIKQQYLS</sequence>